<dbReference type="Pfam" id="PF05359">
    <property type="entry name" value="DUF748"/>
    <property type="match status" value="1"/>
</dbReference>
<dbReference type="EMBL" id="JACFYJ010000151">
    <property type="protein sequence ID" value="MEI6003044.1"/>
    <property type="molecule type" value="Genomic_DNA"/>
</dbReference>
<gene>
    <name evidence="1" type="ORF">H3V53_39985</name>
</gene>
<comment type="caution">
    <text evidence="1">The sequence shown here is derived from an EMBL/GenBank/DDBJ whole genome shotgun (WGS) entry which is preliminary data.</text>
</comment>
<keyword evidence="2" id="KW-1185">Reference proteome</keyword>
<protein>
    <submittedName>
        <fullName evidence="1">DUF748 domain-containing protein</fullName>
    </submittedName>
</protein>
<name>A0ABU8J5U2_9BURK</name>
<proteinExistence type="predicted"/>
<dbReference type="Proteomes" id="UP001386437">
    <property type="component" value="Unassembled WGS sequence"/>
</dbReference>
<dbReference type="PANTHER" id="PTHR30441">
    <property type="entry name" value="DUF748 DOMAIN-CONTAINING PROTEIN"/>
    <property type="match status" value="1"/>
</dbReference>
<dbReference type="InterPro" id="IPR052894">
    <property type="entry name" value="AsmA-related"/>
</dbReference>
<evidence type="ECO:0000313" key="2">
    <source>
        <dbReference type="Proteomes" id="UP001386437"/>
    </source>
</evidence>
<reference evidence="1 2" key="1">
    <citation type="journal article" date="2022" name="Arch. Microbiol.">
        <title>Paraburkholderia bengalensis sp. nov. isolated from roots of Oryza sativa, IR64.</title>
        <authorList>
            <person name="Nag P."/>
            <person name="Mondal N."/>
            <person name="Sarkar J."/>
            <person name="Das S."/>
        </authorList>
    </citation>
    <scope>NUCLEOTIDE SEQUENCE [LARGE SCALE GENOMIC DNA]</scope>
    <source>
        <strain evidence="1 2">IR64_4_BI</strain>
    </source>
</reference>
<evidence type="ECO:0000313" key="1">
    <source>
        <dbReference type="EMBL" id="MEI6003044.1"/>
    </source>
</evidence>
<dbReference type="PANTHER" id="PTHR30441:SF8">
    <property type="entry name" value="DUF748 DOMAIN-CONTAINING PROTEIN"/>
    <property type="match status" value="1"/>
</dbReference>
<dbReference type="RefSeq" id="WP_336602608.1">
    <property type="nucleotide sequence ID" value="NZ_JACFYJ010000151.1"/>
</dbReference>
<accession>A0ABU8J5U2</accession>
<organism evidence="1 2">
    <name type="scientific">Paraburkholderia bengalensis</name>
    <dbReference type="NCBI Taxonomy" id="2747562"/>
    <lineage>
        <taxon>Bacteria</taxon>
        <taxon>Pseudomonadati</taxon>
        <taxon>Pseudomonadota</taxon>
        <taxon>Betaproteobacteria</taxon>
        <taxon>Burkholderiales</taxon>
        <taxon>Burkholderiaceae</taxon>
        <taxon>Paraburkholderia</taxon>
    </lineage>
</organism>
<sequence>MAMSVGKRVVLAIAAMIVLLVAIALGGLYFVQHEVKERVASALAPLGMAQSIDVGLSAITLHRVRLTAPQDWPTPDALTADEIVITPDIRDLLQQRVHLRNVVVRGFDLALVRTASGQLELLPKLRQSVSHTNGAASAGASAAASAPASAGASDKPPLPAEKLIDHIAFESGRFVFYDESISKPPYKVTVSDASASVDHIHLPDLTEPTGLSAKGAIKGPAHTGQVSFDGWMRIASKDSQTTTTLRGVDVAMLDPYLLKKAGAKAQVKGGTLDLNLRATVTSYHIHAPGSVTLHHLQLAETDDPLDTFMQIPTRAAVAALKRHGDDITLHFTIDGNLRDPKFKLNESVMTELRANFAKSLGVSAEGVAKGAGETVKGLGNALKNLLGQ</sequence>
<dbReference type="InterPro" id="IPR008023">
    <property type="entry name" value="DUF748"/>
</dbReference>